<organism evidence="1 2">
    <name type="scientific">Clostridium saccharobutylicum DSM 13864</name>
    <dbReference type="NCBI Taxonomy" id="1345695"/>
    <lineage>
        <taxon>Bacteria</taxon>
        <taxon>Bacillati</taxon>
        <taxon>Bacillota</taxon>
        <taxon>Clostridia</taxon>
        <taxon>Eubacteriales</taxon>
        <taxon>Clostridiaceae</taxon>
        <taxon>Clostridium</taxon>
    </lineage>
</organism>
<keyword evidence="2" id="KW-1185">Reference proteome</keyword>
<dbReference type="EMBL" id="CP006721">
    <property type="protein sequence ID" value="AGX43285.1"/>
    <property type="molecule type" value="Genomic_DNA"/>
</dbReference>
<evidence type="ECO:0000313" key="1">
    <source>
        <dbReference type="EMBL" id="AGX43285.1"/>
    </source>
</evidence>
<accession>U5MRP9</accession>
<dbReference type="RefSeq" id="WP_022746436.1">
    <property type="nucleotide sequence ID" value="NC_022571.1"/>
</dbReference>
<dbReference type="AlphaFoldDB" id="U5MRP9"/>
<gene>
    <name evidence="1" type="ORF">CLSA_c23100</name>
</gene>
<dbReference type="OrthoDB" id="1808294at2"/>
<dbReference type="GeneID" id="55474742"/>
<dbReference type="eggNOG" id="ENOG502ZFFF">
    <property type="taxonomic scope" value="Bacteria"/>
</dbReference>
<reference evidence="1 2" key="1">
    <citation type="journal article" date="2013" name="Genome Announc.">
        <title>Complete Genome Sequence of the Solvent Producer Clostridium saccharobutylicum NCP262 (DSM 13864).</title>
        <authorList>
            <person name="Poehlein A."/>
            <person name="Hartwich K."/>
            <person name="Krabben P."/>
            <person name="Ehrenreich A."/>
            <person name="Liebl W."/>
            <person name="Durre P."/>
            <person name="Gottschalk G."/>
            <person name="Daniel R."/>
        </authorList>
    </citation>
    <scope>NUCLEOTIDE SEQUENCE [LARGE SCALE GENOMIC DNA]</scope>
    <source>
        <strain evidence="1">DSM 13864</strain>
    </source>
</reference>
<dbReference type="KEGG" id="csb:CLSA_c23100"/>
<dbReference type="HOGENOM" id="CLU_2104698_0_0_9"/>
<sequence>MSWFYDKEISLCSYSSYEDDHGIKRNGWTLTEDAILCDVQPYSLEKCEKEYGYSIECTKRAFVDYNPNIIESSVIEYQDKFYEVKKIPWCEDYMELLLLERKDVVINA</sequence>
<proteinExistence type="predicted"/>
<dbReference type="PATRIC" id="fig|1345695.10.peg.2294"/>
<dbReference type="Proteomes" id="UP000017118">
    <property type="component" value="Chromosome"/>
</dbReference>
<name>U5MRP9_CLOSA</name>
<evidence type="ECO:0008006" key="3">
    <source>
        <dbReference type="Google" id="ProtNLM"/>
    </source>
</evidence>
<evidence type="ECO:0000313" key="2">
    <source>
        <dbReference type="Proteomes" id="UP000017118"/>
    </source>
</evidence>
<protein>
    <recommendedName>
        <fullName evidence="3">Phage protein</fullName>
    </recommendedName>
</protein>